<dbReference type="Proteomes" id="UP001445335">
    <property type="component" value="Unassembled WGS sequence"/>
</dbReference>
<evidence type="ECO:0000313" key="1">
    <source>
        <dbReference type="EMBL" id="KAK9842069.1"/>
    </source>
</evidence>
<dbReference type="AlphaFoldDB" id="A0AAW1S703"/>
<dbReference type="EMBL" id="JALJOU010000009">
    <property type="protein sequence ID" value="KAK9842069.1"/>
    <property type="molecule type" value="Genomic_DNA"/>
</dbReference>
<comment type="caution">
    <text evidence="1">The sequence shown here is derived from an EMBL/GenBank/DDBJ whole genome shotgun (WGS) entry which is preliminary data.</text>
</comment>
<reference evidence="1 2" key="1">
    <citation type="journal article" date="2024" name="Nat. Commun.">
        <title>Phylogenomics reveals the evolutionary origins of lichenization in chlorophyte algae.</title>
        <authorList>
            <person name="Puginier C."/>
            <person name="Libourel C."/>
            <person name="Otte J."/>
            <person name="Skaloud P."/>
            <person name="Haon M."/>
            <person name="Grisel S."/>
            <person name="Petersen M."/>
            <person name="Berrin J.G."/>
            <person name="Delaux P.M."/>
            <person name="Dal Grande F."/>
            <person name="Keller J."/>
        </authorList>
    </citation>
    <scope>NUCLEOTIDE SEQUENCE [LARGE SCALE GENOMIC DNA]</scope>
    <source>
        <strain evidence="1 2">SAG 245.80</strain>
    </source>
</reference>
<organism evidence="1 2">
    <name type="scientific">Elliptochloris bilobata</name>
    <dbReference type="NCBI Taxonomy" id="381761"/>
    <lineage>
        <taxon>Eukaryota</taxon>
        <taxon>Viridiplantae</taxon>
        <taxon>Chlorophyta</taxon>
        <taxon>core chlorophytes</taxon>
        <taxon>Trebouxiophyceae</taxon>
        <taxon>Trebouxiophyceae incertae sedis</taxon>
        <taxon>Elliptochloris clade</taxon>
        <taxon>Elliptochloris</taxon>
    </lineage>
</organism>
<evidence type="ECO:0008006" key="3">
    <source>
        <dbReference type="Google" id="ProtNLM"/>
    </source>
</evidence>
<evidence type="ECO:0000313" key="2">
    <source>
        <dbReference type="Proteomes" id="UP001445335"/>
    </source>
</evidence>
<proteinExistence type="predicted"/>
<accession>A0AAW1S703</accession>
<dbReference type="InterPro" id="IPR036249">
    <property type="entry name" value="Thioredoxin-like_sf"/>
</dbReference>
<keyword evidence="2" id="KW-1185">Reference proteome</keyword>
<name>A0AAW1S703_9CHLO</name>
<gene>
    <name evidence="1" type="ORF">WJX81_006982</name>
</gene>
<sequence length="89" mass="10093">MCSQLRKPLAALEEQHKAWLAVARLCTDDEEIWALELLRYNVDYVPSFVLLNPQGEALAKTIRPRSPQHLLDSLHLLVQRAHQAAGRPA</sequence>
<protein>
    <recommendedName>
        <fullName evidence="3">Thioredoxin-like protein</fullName>
    </recommendedName>
</protein>
<dbReference type="SUPFAM" id="SSF52833">
    <property type="entry name" value="Thioredoxin-like"/>
    <property type="match status" value="1"/>
</dbReference>